<accession>A0AAP2DA23</accession>
<reference evidence="2 3" key="1">
    <citation type="submission" date="2021-05" db="EMBL/GenBank/DDBJ databases">
        <title>A Polyphasic approach of four new species of the genus Ohtaekwangia: Ohtaekwangia histidinii sp. nov., Ohtaekwangia cretensis sp. nov., Ohtaekwangia indiensis sp. nov., Ohtaekwangia reichenbachii sp. nov. from diverse environment.</title>
        <authorList>
            <person name="Octaviana S."/>
        </authorList>
    </citation>
    <scope>NUCLEOTIDE SEQUENCE [LARGE SCALE GENOMIC DNA]</scope>
    <source>
        <strain evidence="2 3">PWU37</strain>
    </source>
</reference>
<comment type="caution">
    <text evidence="2">The sequence shown here is derived from an EMBL/GenBank/DDBJ whole genome shotgun (WGS) entry which is preliminary data.</text>
</comment>
<name>A0AAP2DA23_9BACT</name>
<organism evidence="2 3">
    <name type="scientific">Dawidia soli</name>
    <dbReference type="NCBI Taxonomy" id="2782352"/>
    <lineage>
        <taxon>Bacteria</taxon>
        <taxon>Pseudomonadati</taxon>
        <taxon>Bacteroidota</taxon>
        <taxon>Cytophagia</taxon>
        <taxon>Cytophagales</taxon>
        <taxon>Chryseotaleaceae</taxon>
        <taxon>Dawidia</taxon>
    </lineage>
</organism>
<dbReference type="EMBL" id="JAHESC010000019">
    <property type="protein sequence ID" value="MBT1687722.1"/>
    <property type="molecule type" value="Genomic_DNA"/>
</dbReference>
<evidence type="ECO:0008006" key="4">
    <source>
        <dbReference type="Google" id="ProtNLM"/>
    </source>
</evidence>
<evidence type="ECO:0000256" key="1">
    <source>
        <dbReference type="SAM" id="SignalP"/>
    </source>
</evidence>
<protein>
    <recommendedName>
        <fullName evidence="4">Lipoprotein</fullName>
    </recommendedName>
</protein>
<dbReference type="AlphaFoldDB" id="A0AAP2DA23"/>
<dbReference type="RefSeq" id="WP_254090952.1">
    <property type="nucleotide sequence ID" value="NZ_JAHESC010000019.1"/>
</dbReference>
<evidence type="ECO:0000313" key="2">
    <source>
        <dbReference type="EMBL" id="MBT1687722.1"/>
    </source>
</evidence>
<sequence length="271" mass="30194">MRLKITASVLFAVALLTACTRAPVSQEVPSTPAADSVAPASAPDSRSYFKRQIDLLDSVSLAGYFDRQGDMLDSVNKNIYRALEGLTKDDAYQHASLGEKDGISYLLSDDQRLCLVSWDTRLGGTMIDFETVAIYKTAAGTKIRYLGEVDPETSGHTSSQTYFTKLYALTDIDSVTTYYAYGVGQASTLLPWRTLQAFRVGEDLDDTLPTFDDRENSFSYDLSKFDDNDDIADVIFAANPRDIQVPDIEDEVSTGQYTRYRFADGMYRRVE</sequence>
<gene>
    <name evidence="2" type="ORF">KK078_14235</name>
</gene>
<evidence type="ECO:0000313" key="3">
    <source>
        <dbReference type="Proteomes" id="UP001319180"/>
    </source>
</evidence>
<dbReference type="PROSITE" id="PS51257">
    <property type="entry name" value="PROKAR_LIPOPROTEIN"/>
    <property type="match status" value="1"/>
</dbReference>
<feature type="signal peptide" evidence="1">
    <location>
        <begin position="1"/>
        <end position="22"/>
    </location>
</feature>
<feature type="chain" id="PRO_5042864221" description="Lipoprotein" evidence="1">
    <location>
        <begin position="23"/>
        <end position="271"/>
    </location>
</feature>
<keyword evidence="3" id="KW-1185">Reference proteome</keyword>
<proteinExistence type="predicted"/>
<dbReference type="Proteomes" id="UP001319180">
    <property type="component" value="Unassembled WGS sequence"/>
</dbReference>
<keyword evidence="1" id="KW-0732">Signal</keyword>